<evidence type="ECO:0000256" key="5">
    <source>
        <dbReference type="ARBA" id="ARBA00022989"/>
    </source>
</evidence>
<dbReference type="GO" id="GO:0005886">
    <property type="term" value="C:plasma membrane"/>
    <property type="evidence" value="ECO:0007669"/>
    <property type="project" value="UniProtKB-SubCell"/>
</dbReference>
<evidence type="ECO:0000256" key="2">
    <source>
        <dbReference type="ARBA" id="ARBA00022448"/>
    </source>
</evidence>
<keyword evidence="2" id="KW-0813">Transport</keyword>
<dbReference type="InterPro" id="IPR011701">
    <property type="entry name" value="MFS"/>
</dbReference>
<feature type="transmembrane region" description="Helical" evidence="8">
    <location>
        <begin position="190"/>
        <end position="208"/>
    </location>
</feature>
<feature type="transmembrane region" description="Helical" evidence="8">
    <location>
        <begin position="457"/>
        <end position="475"/>
    </location>
</feature>
<sequence>MPDFPAATEANLPVSPHGEDAARPGPTPPSSRERYQGLIWLVAAAFFMQALDSTIVNTAVPAMAEALNVTPLGMRTALTSYVLTLAIFIPASPWLCDRFGTRRIFAAAIATFTIGSLLCGIAQTLPQLVAARVLQGLGGAALMPVGRYVLVRSIDKRDFVRAMSTVATVGLLGSVLGPLLGGALAQFTSWRLIFLINVPVGMVGMWMNRRSMPDYRLDDVHPFDFAGFLLFAAASAMLLTAAEVASGGGGQWLRMSIYGALAIVFGSVYVWHSRRTDHPVADLALLRVRSVWVALAGNLFTRLGVSGMFLLLVLFLQVGCGWSPLMAGLMMVPQALGSIAAKWFINRLLNAFGYRRLLFYNTLMVAVLLASFALLGKASPMWLIALMVFVYGAFMGMQYTAMNTLIYNDLDVKYASMASSMASTAQYLSMSFGIALASLLMEALLQGHAHDAYIPAFRWTVLLLGIVTATASWVFSRLQQEHPARAAAAAG</sequence>
<dbReference type="Gene3D" id="1.20.1250.20">
    <property type="entry name" value="MFS general substrate transporter like domains"/>
    <property type="match status" value="1"/>
</dbReference>
<feature type="region of interest" description="Disordered" evidence="7">
    <location>
        <begin position="1"/>
        <end position="31"/>
    </location>
</feature>
<feature type="transmembrane region" description="Helical" evidence="8">
    <location>
        <begin position="427"/>
        <end position="445"/>
    </location>
</feature>
<evidence type="ECO:0000313" key="10">
    <source>
        <dbReference type="EMBL" id="TCI10314.1"/>
    </source>
</evidence>
<reference evidence="10 11" key="1">
    <citation type="submission" date="2019-02" db="EMBL/GenBank/DDBJ databases">
        <title>Dyella amyloliquefaciens sp. nov., isolated from forest soil.</title>
        <authorList>
            <person name="Gao Z.-H."/>
            <person name="Qiu L.-H."/>
        </authorList>
    </citation>
    <scope>NUCLEOTIDE SEQUENCE [LARGE SCALE GENOMIC DNA]</scope>
    <source>
        <strain evidence="10 11">KACC 12747</strain>
    </source>
</reference>
<dbReference type="PANTHER" id="PTHR42718:SF46">
    <property type="entry name" value="BLR6921 PROTEIN"/>
    <property type="match status" value="1"/>
</dbReference>
<protein>
    <submittedName>
        <fullName evidence="10">MFS transporter</fullName>
    </submittedName>
</protein>
<dbReference type="RefSeq" id="WP_131408215.1">
    <property type="nucleotide sequence ID" value="NZ_SJTG01000002.1"/>
</dbReference>
<evidence type="ECO:0000259" key="9">
    <source>
        <dbReference type="PROSITE" id="PS50850"/>
    </source>
</evidence>
<dbReference type="InterPro" id="IPR020846">
    <property type="entry name" value="MFS_dom"/>
</dbReference>
<feature type="transmembrane region" description="Helical" evidence="8">
    <location>
        <begin position="72"/>
        <end position="92"/>
    </location>
</feature>
<name>A0A4R0YXR8_9GAMM</name>
<keyword evidence="6 8" id="KW-0472">Membrane</keyword>
<dbReference type="PROSITE" id="PS50850">
    <property type="entry name" value="MFS"/>
    <property type="match status" value="1"/>
</dbReference>
<dbReference type="GO" id="GO:0022857">
    <property type="term" value="F:transmembrane transporter activity"/>
    <property type="evidence" value="ECO:0007669"/>
    <property type="project" value="InterPro"/>
</dbReference>
<feature type="transmembrane region" description="Helical" evidence="8">
    <location>
        <begin position="38"/>
        <end position="60"/>
    </location>
</feature>
<feature type="transmembrane region" description="Helical" evidence="8">
    <location>
        <begin position="129"/>
        <end position="150"/>
    </location>
</feature>
<feature type="transmembrane region" description="Helical" evidence="8">
    <location>
        <begin position="381"/>
        <end position="406"/>
    </location>
</feature>
<comment type="subcellular location">
    <subcellularLocation>
        <location evidence="1">Cell membrane</location>
        <topology evidence="1">Multi-pass membrane protein</topology>
    </subcellularLocation>
</comment>
<keyword evidence="4 8" id="KW-0812">Transmembrane</keyword>
<evidence type="ECO:0000313" key="11">
    <source>
        <dbReference type="Proteomes" id="UP000291822"/>
    </source>
</evidence>
<evidence type="ECO:0000256" key="6">
    <source>
        <dbReference type="ARBA" id="ARBA00023136"/>
    </source>
</evidence>
<dbReference type="Gene3D" id="1.20.1720.10">
    <property type="entry name" value="Multidrug resistance protein D"/>
    <property type="match status" value="1"/>
</dbReference>
<feature type="transmembrane region" description="Helical" evidence="8">
    <location>
        <begin position="104"/>
        <end position="123"/>
    </location>
</feature>
<evidence type="ECO:0000256" key="3">
    <source>
        <dbReference type="ARBA" id="ARBA00022475"/>
    </source>
</evidence>
<dbReference type="SUPFAM" id="SSF103473">
    <property type="entry name" value="MFS general substrate transporter"/>
    <property type="match status" value="1"/>
</dbReference>
<keyword evidence="11" id="KW-1185">Reference proteome</keyword>
<dbReference type="InterPro" id="IPR036259">
    <property type="entry name" value="MFS_trans_sf"/>
</dbReference>
<feature type="transmembrane region" description="Helical" evidence="8">
    <location>
        <begin position="357"/>
        <end position="375"/>
    </location>
</feature>
<feature type="transmembrane region" description="Helical" evidence="8">
    <location>
        <begin position="322"/>
        <end position="345"/>
    </location>
</feature>
<evidence type="ECO:0000256" key="8">
    <source>
        <dbReference type="SAM" id="Phobius"/>
    </source>
</evidence>
<dbReference type="Proteomes" id="UP000291822">
    <property type="component" value="Unassembled WGS sequence"/>
</dbReference>
<feature type="transmembrane region" description="Helical" evidence="8">
    <location>
        <begin position="291"/>
        <end position="316"/>
    </location>
</feature>
<gene>
    <name evidence="10" type="ORF">EZM97_15580</name>
</gene>
<keyword evidence="3" id="KW-1003">Cell membrane</keyword>
<dbReference type="AlphaFoldDB" id="A0A4R0YXR8"/>
<keyword evidence="5 8" id="KW-1133">Transmembrane helix</keyword>
<feature type="transmembrane region" description="Helical" evidence="8">
    <location>
        <begin position="252"/>
        <end position="271"/>
    </location>
</feature>
<dbReference type="PRINTS" id="PR01036">
    <property type="entry name" value="TCRTETB"/>
</dbReference>
<organism evidence="10 11">
    <name type="scientific">Dyella soli</name>
    <dbReference type="NCBI Taxonomy" id="522319"/>
    <lineage>
        <taxon>Bacteria</taxon>
        <taxon>Pseudomonadati</taxon>
        <taxon>Pseudomonadota</taxon>
        <taxon>Gammaproteobacteria</taxon>
        <taxon>Lysobacterales</taxon>
        <taxon>Rhodanobacteraceae</taxon>
        <taxon>Dyella</taxon>
    </lineage>
</organism>
<proteinExistence type="predicted"/>
<feature type="transmembrane region" description="Helical" evidence="8">
    <location>
        <begin position="162"/>
        <end position="184"/>
    </location>
</feature>
<evidence type="ECO:0000256" key="1">
    <source>
        <dbReference type="ARBA" id="ARBA00004651"/>
    </source>
</evidence>
<feature type="domain" description="Major facilitator superfamily (MFS) profile" evidence="9">
    <location>
        <begin position="38"/>
        <end position="483"/>
    </location>
</feature>
<dbReference type="PANTHER" id="PTHR42718">
    <property type="entry name" value="MAJOR FACILITATOR SUPERFAMILY MULTIDRUG TRANSPORTER MFSC"/>
    <property type="match status" value="1"/>
</dbReference>
<comment type="caution">
    <text evidence="10">The sequence shown here is derived from an EMBL/GenBank/DDBJ whole genome shotgun (WGS) entry which is preliminary data.</text>
</comment>
<evidence type="ECO:0000256" key="7">
    <source>
        <dbReference type="SAM" id="MobiDB-lite"/>
    </source>
</evidence>
<evidence type="ECO:0000256" key="4">
    <source>
        <dbReference type="ARBA" id="ARBA00022692"/>
    </source>
</evidence>
<dbReference type="EMBL" id="SJTG01000002">
    <property type="protein sequence ID" value="TCI10314.1"/>
    <property type="molecule type" value="Genomic_DNA"/>
</dbReference>
<accession>A0A4R0YXR8</accession>
<dbReference type="Pfam" id="PF07690">
    <property type="entry name" value="MFS_1"/>
    <property type="match status" value="1"/>
</dbReference>
<feature type="transmembrane region" description="Helical" evidence="8">
    <location>
        <begin position="220"/>
        <end position="240"/>
    </location>
</feature>